<dbReference type="EMBL" id="JAFCMP010000024">
    <property type="protein sequence ID" value="KAG5191034.1"/>
    <property type="molecule type" value="Genomic_DNA"/>
</dbReference>
<feature type="region of interest" description="Disordered" evidence="1">
    <location>
        <begin position="74"/>
        <end position="144"/>
    </location>
</feature>
<name>A0A836CMQ0_9STRA</name>
<feature type="region of interest" description="Disordered" evidence="1">
    <location>
        <begin position="166"/>
        <end position="193"/>
    </location>
</feature>
<proteinExistence type="predicted"/>
<comment type="caution">
    <text evidence="2">The sequence shown here is derived from an EMBL/GenBank/DDBJ whole genome shotgun (WGS) entry which is preliminary data.</text>
</comment>
<reference evidence="2" key="1">
    <citation type="submission" date="2021-02" db="EMBL/GenBank/DDBJ databases">
        <title>First Annotated Genome of the Yellow-green Alga Tribonema minus.</title>
        <authorList>
            <person name="Mahan K.M."/>
        </authorList>
    </citation>
    <scope>NUCLEOTIDE SEQUENCE</scope>
    <source>
        <strain evidence="2">UTEX B ZZ1240</strain>
    </source>
</reference>
<feature type="compositionally biased region" description="Low complexity" evidence="1">
    <location>
        <begin position="114"/>
        <end position="133"/>
    </location>
</feature>
<gene>
    <name evidence="2" type="ORF">JKP88DRAFT_275085</name>
</gene>
<dbReference type="AlphaFoldDB" id="A0A836CMQ0"/>
<protein>
    <submittedName>
        <fullName evidence="2">Uncharacterized protein</fullName>
    </submittedName>
</protein>
<organism evidence="2 3">
    <name type="scientific">Tribonema minus</name>
    <dbReference type="NCBI Taxonomy" id="303371"/>
    <lineage>
        <taxon>Eukaryota</taxon>
        <taxon>Sar</taxon>
        <taxon>Stramenopiles</taxon>
        <taxon>Ochrophyta</taxon>
        <taxon>PX clade</taxon>
        <taxon>Xanthophyceae</taxon>
        <taxon>Tribonematales</taxon>
        <taxon>Tribonemataceae</taxon>
        <taxon>Tribonema</taxon>
    </lineage>
</organism>
<keyword evidence="3" id="KW-1185">Reference proteome</keyword>
<sequence>MPPRVYYGNVRPDPEKVKAMMDMAGKQNGNADGPSRLPTLEDLDAPLQHWHADEGWSDVVPCFNAPSSGVKFADGHQLPAHGNSNDAVLRGGAAQGGSGSARESGGAARGGSGSARESGGAARGSSGSAREIGGATGGSSSGVAAHVRGAKGRSKMLRLMHLSEAHGDAAERGGATHGGERRRKSTAPRESADAAGRIDGHLEPYWRVRYDDGIWEDMNKTVTDSEVCRAIVLSEAVEQYAERSGVTEDRPALTLLAAATSEVEPMEQDGSDDDAA</sequence>
<evidence type="ECO:0000256" key="1">
    <source>
        <dbReference type="SAM" id="MobiDB-lite"/>
    </source>
</evidence>
<accession>A0A836CMQ0</accession>
<evidence type="ECO:0000313" key="3">
    <source>
        <dbReference type="Proteomes" id="UP000664859"/>
    </source>
</evidence>
<evidence type="ECO:0000313" key="2">
    <source>
        <dbReference type="EMBL" id="KAG5191034.1"/>
    </source>
</evidence>
<dbReference type="Proteomes" id="UP000664859">
    <property type="component" value="Unassembled WGS sequence"/>
</dbReference>